<feature type="region of interest" description="Disordered" evidence="1">
    <location>
        <begin position="1"/>
        <end position="71"/>
    </location>
</feature>
<feature type="compositionally biased region" description="Polar residues" evidence="1">
    <location>
        <begin position="146"/>
        <end position="162"/>
    </location>
</feature>
<feature type="region of interest" description="Disordered" evidence="1">
    <location>
        <begin position="100"/>
        <end position="204"/>
    </location>
</feature>
<accession>A0AAN9YVQ8</accession>
<feature type="region of interest" description="Disordered" evidence="1">
    <location>
        <begin position="321"/>
        <end position="341"/>
    </location>
</feature>
<feature type="compositionally biased region" description="Polar residues" evidence="1">
    <location>
        <begin position="126"/>
        <end position="136"/>
    </location>
</feature>
<protein>
    <submittedName>
        <fullName evidence="2">Uncharacterized protein</fullName>
    </submittedName>
</protein>
<name>A0AAN9YVQ8_9PEZI</name>
<evidence type="ECO:0000256" key="1">
    <source>
        <dbReference type="SAM" id="MobiDB-lite"/>
    </source>
</evidence>
<feature type="compositionally biased region" description="Acidic residues" evidence="1">
    <location>
        <begin position="9"/>
        <end position="19"/>
    </location>
</feature>
<gene>
    <name evidence="2" type="ORF">SLS62_001648</name>
</gene>
<evidence type="ECO:0000313" key="3">
    <source>
        <dbReference type="Proteomes" id="UP001320420"/>
    </source>
</evidence>
<proteinExistence type="predicted"/>
<organism evidence="2 3">
    <name type="scientific">Diatrype stigma</name>
    <dbReference type="NCBI Taxonomy" id="117547"/>
    <lineage>
        <taxon>Eukaryota</taxon>
        <taxon>Fungi</taxon>
        <taxon>Dikarya</taxon>
        <taxon>Ascomycota</taxon>
        <taxon>Pezizomycotina</taxon>
        <taxon>Sordariomycetes</taxon>
        <taxon>Xylariomycetidae</taxon>
        <taxon>Xylariales</taxon>
        <taxon>Diatrypaceae</taxon>
        <taxon>Diatrype</taxon>
    </lineage>
</organism>
<dbReference type="Proteomes" id="UP001320420">
    <property type="component" value="Unassembled WGS sequence"/>
</dbReference>
<evidence type="ECO:0000313" key="2">
    <source>
        <dbReference type="EMBL" id="KAK7756422.1"/>
    </source>
</evidence>
<reference evidence="2 3" key="1">
    <citation type="submission" date="2024-02" db="EMBL/GenBank/DDBJ databases">
        <title>De novo assembly and annotation of 12 fungi associated with fruit tree decline syndrome in Ontario, Canada.</title>
        <authorList>
            <person name="Sulman M."/>
            <person name="Ellouze W."/>
            <person name="Ilyukhin E."/>
        </authorList>
    </citation>
    <scope>NUCLEOTIDE SEQUENCE [LARGE SCALE GENOMIC DNA]</scope>
    <source>
        <strain evidence="2 3">M11/M66-122</strain>
    </source>
</reference>
<sequence length="372" mass="40171">MAPRRVVADSDDDEDEDDAFSPVKFPHPTERPEPEPLSPFRQPSSPGSVDELAIAPVFDGRIGSSNRRSDKTDTSFFASIYDEQQKGVLQQSHLIENIVRQSHKASTSSGEVSLSGKGKGKNKNKAQNFSSGTDITSPIVLDRPVNHQSMLSDDATQLTTPRKSARRDMWDVPSSVESSKGKKRATTTYSKRKRSSSVLTTGSTGAAMFGSDEAGVQDPTEQVVTDVVADDGFCDDDFVKPSPIPATKKPRVSLYDATTAQNSTTFYIAQSNLTTMQKLEYQKVSVPANPHNGVPGSTANQASTCASTIAYSTPSLYASSGPPLPWERAAEPEVEPEQPETSQHVIDVSILRYGSVLVRSISNTNALDNILS</sequence>
<comment type="caution">
    <text evidence="2">The sequence shown here is derived from an EMBL/GenBank/DDBJ whole genome shotgun (WGS) entry which is preliminary data.</text>
</comment>
<dbReference type="EMBL" id="JAKJXP020000007">
    <property type="protein sequence ID" value="KAK7756422.1"/>
    <property type="molecule type" value="Genomic_DNA"/>
</dbReference>
<keyword evidence="3" id="KW-1185">Reference proteome</keyword>
<feature type="compositionally biased region" description="Basic residues" evidence="1">
    <location>
        <begin position="181"/>
        <end position="195"/>
    </location>
</feature>
<dbReference type="AlphaFoldDB" id="A0AAN9YVQ8"/>